<keyword evidence="8" id="KW-0175">Coiled coil</keyword>
<dbReference type="CDD" id="cd00130">
    <property type="entry name" value="PAS"/>
    <property type="match status" value="4"/>
</dbReference>
<evidence type="ECO:0000313" key="14">
    <source>
        <dbReference type="Proteomes" id="UP001576774"/>
    </source>
</evidence>
<feature type="domain" description="Histidine kinase" evidence="9">
    <location>
        <begin position="1196"/>
        <end position="1413"/>
    </location>
</feature>
<dbReference type="PROSITE" id="PS50110">
    <property type="entry name" value="RESPONSE_REGULATORY"/>
    <property type="match status" value="2"/>
</dbReference>
<dbReference type="PROSITE" id="PS50113">
    <property type="entry name" value="PAC"/>
    <property type="match status" value="5"/>
</dbReference>
<evidence type="ECO:0000259" key="11">
    <source>
        <dbReference type="PROSITE" id="PS50112"/>
    </source>
</evidence>
<dbReference type="InterPro" id="IPR001610">
    <property type="entry name" value="PAC"/>
</dbReference>
<dbReference type="SUPFAM" id="SSF52172">
    <property type="entry name" value="CheY-like"/>
    <property type="match status" value="2"/>
</dbReference>
<dbReference type="InterPro" id="IPR036097">
    <property type="entry name" value="HisK_dim/P_sf"/>
</dbReference>
<reference evidence="13 14" key="1">
    <citation type="submission" date="2024-09" db="EMBL/GenBank/DDBJ databases">
        <title>Floridaenema gen nov. (Aerosakkonemataceae, Aerosakkonematales ord. nov., Cyanobacteria) from benthic tropical and subtropical fresh waters, with the description of four new species.</title>
        <authorList>
            <person name="Moretto J.A."/>
            <person name="Berthold D.E."/>
            <person name="Lefler F.W."/>
            <person name="Huang I.-S."/>
            <person name="Laughinghouse H. IV."/>
        </authorList>
    </citation>
    <scope>NUCLEOTIDE SEQUENCE [LARGE SCALE GENOMIC DNA]</scope>
    <source>
        <strain evidence="13 14">BLCC-F46</strain>
    </source>
</reference>
<dbReference type="Pfam" id="PF02518">
    <property type="entry name" value="HATPase_c"/>
    <property type="match status" value="1"/>
</dbReference>
<evidence type="ECO:0000259" key="10">
    <source>
        <dbReference type="PROSITE" id="PS50110"/>
    </source>
</evidence>
<feature type="domain" description="PAC" evidence="12">
    <location>
        <begin position="361"/>
        <end position="413"/>
    </location>
</feature>
<dbReference type="InterPro" id="IPR001789">
    <property type="entry name" value="Sig_transdc_resp-reg_receiver"/>
</dbReference>
<keyword evidence="5" id="KW-0418">Kinase</keyword>
<feature type="domain" description="Response regulatory" evidence="10">
    <location>
        <begin position="1435"/>
        <end position="1553"/>
    </location>
</feature>
<dbReference type="SMART" id="SM00448">
    <property type="entry name" value="REC"/>
    <property type="match status" value="1"/>
</dbReference>
<dbReference type="SMART" id="SM00091">
    <property type="entry name" value="PAS"/>
    <property type="match status" value="7"/>
</dbReference>
<dbReference type="Gene3D" id="3.30.565.10">
    <property type="entry name" value="Histidine kinase-like ATPase, C-terminal domain"/>
    <property type="match status" value="1"/>
</dbReference>
<evidence type="ECO:0000259" key="12">
    <source>
        <dbReference type="PROSITE" id="PS50113"/>
    </source>
</evidence>
<dbReference type="PROSITE" id="PS50112">
    <property type="entry name" value="PAS"/>
    <property type="match status" value="5"/>
</dbReference>
<dbReference type="NCBIfam" id="TIGR00229">
    <property type="entry name" value="sensory_box"/>
    <property type="match status" value="7"/>
</dbReference>
<comment type="catalytic activity">
    <reaction evidence="1">
        <text>ATP + protein L-histidine = ADP + protein N-phospho-L-histidine.</text>
        <dbReference type="EC" id="2.7.13.3"/>
    </reaction>
</comment>
<dbReference type="Pfam" id="PF13188">
    <property type="entry name" value="PAS_8"/>
    <property type="match status" value="1"/>
</dbReference>
<dbReference type="RefSeq" id="WP_413271919.1">
    <property type="nucleotide sequence ID" value="NZ_JBHFNQ010000142.1"/>
</dbReference>
<dbReference type="PANTHER" id="PTHR43304">
    <property type="entry name" value="PHYTOCHROME-LIKE PROTEIN CPH1"/>
    <property type="match status" value="1"/>
</dbReference>
<dbReference type="InterPro" id="IPR005467">
    <property type="entry name" value="His_kinase_dom"/>
</dbReference>
<dbReference type="Proteomes" id="UP001576774">
    <property type="component" value="Unassembled WGS sequence"/>
</dbReference>
<dbReference type="EMBL" id="JBHFNQ010000142">
    <property type="protein sequence ID" value="MFB2878860.1"/>
    <property type="molecule type" value="Genomic_DNA"/>
</dbReference>
<comment type="caution">
    <text evidence="7">Lacks conserved residue(s) required for the propagation of feature annotation.</text>
</comment>
<evidence type="ECO:0000256" key="6">
    <source>
        <dbReference type="ARBA" id="ARBA00023012"/>
    </source>
</evidence>
<evidence type="ECO:0000256" key="3">
    <source>
        <dbReference type="ARBA" id="ARBA00022553"/>
    </source>
</evidence>
<dbReference type="InterPro" id="IPR036890">
    <property type="entry name" value="HATPase_C_sf"/>
</dbReference>
<dbReference type="InterPro" id="IPR013655">
    <property type="entry name" value="PAS_fold_3"/>
</dbReference>
<dbReference type="InterPro" id="IPR052162">
    <property type="entry name" value="Sensor_kinase/Photoreceptor"/>
</dbReference>
<dbReference type="InterPro" id="IPR035965">
    <property type="entry name" value="PAS-like_dom_sf"/>
</dbReference>
<evidence type="ECO:0000256" key="5">
    <source>
        <dbReference type="ARBA" id="ARBA00022777"/>
    </source>
</evidence>
<dbReference type="InterPro" id="IPR000700">
    <property type="entry name" value="PAS-assoc_C"/>
</dbReference>
<evidence type="ECO:0000313" key="13">
    <source>
        <dbReference type="EMBL" id="MFB2878860.1"/>
    </source>
</evidence>
<comment type="caution">
    <text evidence="13">The sequence shown here is derived from an EMBL/GenBank/DDBJ whole genome shotgun (WGS) entry which is preliminary data.</text>
</comment>
<dbReference type="EC" id="2.7.13.3" evidence="2"/>
<dbReference type="Pfam" id="PF08448">
    <property type="entry name" value="PAS_4"/>
    <property type="match status" value="2"/>
</dbReference>
<keyword evidence="6" id="KW-0902">Two-component regulatory system</keyword>
<organism evidence="13 14">
    <name type="scientific">Floridaenema aerugineum BLCC-F46</name>
    <dbReference type="NCBI Taxonomy" id="3153654"/>
    <lineage>
        <taxon>Bacteria</taxon>
        <taxon>Bacillati</taxon>
        <taxon>Cyanobacteriota</taxon>
        <taxon>Cyanophyceae</taxon>
        <taxon>Oscillatoriophycideae</taxon>
        <taxon>Aerosakkonematales</taxon>
        <taxon>Aerosakkonemataceae</taxon>
        <taxon>Floridanema</taxon>
        <taxon>Floridanema aerugineum</taxon>
    </lineage>
</organism>
<dbReference type="Pfam" id="PF00072">
    <property type="entry name" value="Response_reg"/>
    <property type="match status" value="1"/>
</dbReference>
<feature type="domain" description="PAC" evidence="12">
    <location>
        <begin position="1119"/>
        <end position="1171"/>
    </location>
</feature>
<dbReference type="Gene3D" id="1.10.287.130">
    <property type="match status" value="1"/>
</dbReference>
<protein>
    <recommendedName>
        <fullName evidence="2">histidine kinase</fullName>
        <ecNumber evidence="2">2.7.13.3</ecNumber>
    </recommendedName>
</protein>
<feature type="domain" description="PAC" evidence="12">
    <location>
        <begin position="235"/>
        <end position="287"/>
    </location>
</feature>
<proteinExistence type="predicted"/>
<evidence type="ECO:0000256" key="7">
    <source>
        <dbReference type="PROSITE-ProRule" id="PRU00169"/>
    </source>
</evidence>
<dbReference type="Pfam" id="PF08447">
    <property type="entry name" value="PAS_3"/>
    <property type="match status" value="4"/>
</dbReference>
<feature type="domain" description="PAS" evidence="11">
    <location>
        <begin position="421"/>
        <end position="490"/>
    </location>
</feature>
<dbReference type="CDD" id="cd16922">
    <property type="entry name" value="HATPase_EvgS-ArcB-TorS-like"/>
    <property type="match status" value="1"/>
</dbReference>
<dbReference type="PANTHER" id="PTHR43304:SF1">
    <property type="entry name" value="PAC DOMAIN-CONTAINING PROTEIN"/>
    <property type="match status" value="1"/>
</dbReference>
<dbReference type="InterPro" id="IPR000014">
    <property type="entry name" value="PAS"/>
</dbReference>
<dbReference type="PROSITE" id="PS50109">
    <property type="entry name" value="HIS_KIN"/>
    <property type="match status" value="1"/>
</dbReference>
<evidence type="ECO:0000256" key="8">
    <source>
        <dbReference type="SAM" id="Coils"/>
    </source>
</evidence>
<evidence type="ECO:0000256" key="1">
    <source>
        <dbReference type="ARBA" id="ARBA00000085"/>
    </source>
</evidence>
<dbReference type="InterPro" id="IPR003594">
    <property type="entry name" value="HATPase_dom"/>
</dbReference>
<dbReference type="Pfam" id="PF13426">
    <property type="entry name" value="PAS_9"/>
    <property type="match status" value="1"/>
</dbReference>
<feature type="coiled-coil region" evidence="8">
    <location>
        <begin position="404"/>
        <end position="431"/>
    </location>
</feature>
<feature type="domain" description="PAS" evidence="11">
    <location>
        <begin position="920"/>
        <end position="990"/>
    </location>
</feature>
<accession>A0ABV4X7X8</accession>
<dbReference type="SUPFAM" id="SSF55785">
    <property type="entry name" value="PYP-like sensor domain (PAS domain)"/>
    <property type="match status" value="8"/>
</dbReference>
<feature type="domain" description="PAS" evidence="11">
    <location>
        <begin position="288"/>
        <end position="345"/>
    </location>
</feature>
<dbReference type="CDD" id="cd00082">
    <property type="entry name" value="HisKA"/>
    <property type="match status" value="1"/>
</dbReference>
<name>A0ABV4X7X8_9CYAN</name>
<dbReference type="SMART" id="SM00086">
    <property type="entry name" value="PAC"/>
    <property type="match status" value="5"/>
</dbReference>
<sequence>MSTHRTVLVIADSQEKDNDYWYQLQQEGSFAYTILTEKYDTENLVISQAEEINGIVLGLHSGQFGNLDALRQLKAQMGDRCPPIIVIDSDNAEVAIQAFKNGAADYLIKDRMTPADLRLAMHSAIVNTELRQELQSGQQQAIQQLNRDLTNRVVELQTLLDVVPVGIAIATDRTCSQMQNNAYLRELLGVSQDNNISKSAPADQQPPYRVFQNGEEIKSEDLPMQVAARLGVEVRDAEFDIVLSDGTVRQLISFATPLRDEQNQIRGTIGAFLDITERNQAAATIQASQQRYRELAEAMPQMVWTADATGAVNYLNQRWYEYTGLSETESMGLAGIMAVYPDDRDRTLAQWSQSNASGETFEIEYRIRRWDGEYHWFICRAIPTRDSQNLITGWIGTITNIDDIKRSEALLQRSEQQIRQQLAEIEAIYQSAPIGLNVLDADLRFVRINQQLAEINGLPVEAHIGRTVRELLPDLADTVEQLLRPILETGEPLLNVKIQGETPAQPGVERTWLEHFLPLKDGSRVIGISTVCQEITQRIQVEAALRQSEERFRNMADNAPVMVWVTDNRGECTYLSKSWYEFTGQRSATGLKFGWLDVVHPDDRQPSGEIFLNANQRREAFQLEYRLRRKDGEYRWAIDAASPWFGEDGEFKGYIGSVIDIHDRKQTEERYRVLFESMNEGFCVVEMLFDEQNKPVDYRFLEMNRLFESQTGLKEAQGKTARQLLPDLEEYWFEIYGKVALTGEPVRFENGSEVMKRWFEVSAFPIGESESRKVAILFKDISDRKQIQLERQRSEAILQAFIAASPITLALFDRELRFIYANEALAKTNGLPLSEHWGKTLWEVVPQMAPQFAPMLLRIMETQEPVLNVKFSGEVRPGVFRSTIANHYPVCLPNGEVIGVGVAVMDVTDLALAQQELMESEERFRTLADNISQFAWMADESGWLFWYNQRWLDYTGTTLEEMEGWGWQKVHHPDHLERVVKKFRYCIETGEPWEDTFPLRSKDGQYRWFLSRAVPVRNAQGKVLRWFGTNTDITDRQQAEEALRQSEERYRCLAELIPQLVWTANAEGALLDVNQRWTQFTGVTLEQVHSKGWEEVVHPEDVPIMTQKWTQAVKQGSSYQAEGRMRQANGEYRWHLHQAIGQKNEQGEIIKWFGTATDIEAQKQLEIGRDRLLQQEQAAREAAERANRIKDEFLAVLSHELRSPLNPILGWARLLQTRKFDESRIAQALATIERNARLQTQLIDDLLDVAKILRGKLTLNLSSVNLSFVIEAAIDTVRSTAVAKSIALICVLPNIGQVSGDPTRLQQIIWNLLSNAIKFTPSAGQVDICLERVSNQAKITVKDTGKGISPNFLPYIFESFRQEDASTTRKYGGLGLGLAIVRQLVEAHGGTIKADSPGEGLGATFTVWLPLLNVAPEILPTEDLLNQEADLTGFRVLTVDDDPDARQLLTEILTQYGAQVLSVASASEVLANLESFQPDVLVSDIGMPEIDGYSLIQLIRALPPEKGGLIPAIALTAYAREDDYHRVISSGYQKHVTKPLEPEKLVQAVVAIALCRVRSVIA</sequence>
<feature type="domain" description="PAC" evidence="12">
    <location>
        <begin position="621"/>
        <end position="673"/>
    </location>
</feature>
<dbReference type="InterPro" id="IPR013656">
    <property type="entry name" value="PAS_4"/>
</dbReference>
<dbReference type="SUPFAM" id="SSF55874">
    <property type="entry name" value="ATPase domain of HSP90 chaperone/DNA topoisomerase II/histidine kinase"/>
    <property type="match status" value="1"/>
</dbReference>
<feature type="domain" description="PAC" evidence="12">
    <location>
        <begin position="993"/>
        <end position="1045"/>
    </location>
</feature>
<dbReference type="SUPFAM" id="SSF47384">
    <property type="entry name" value="Homodimeric domain of signal transducing histidine kinase"/>
    <property type="match status" value="1"/>
</dbReference>
<dbReference type="Gene3D" id="3.40.50.2300">
    <property type="match status" value="2"/>
</dbReference>
<keyword evidence="3 7" id="KW-0597">Phosphoprotein</keyword>
<feature type="modified residue" description="4-aspartylphosphate" evidence="7">
    <location>
        <position position="1484"/>
    </location>
</feature>
<dbReference type="CDD" id="cd17580">
    <property type="entry name" value="REC_2_DhkD-like"/>
    <property type="match status" value="1"/>
</dbReference>
<dbReference type="SMART" id="SM00387">
    <property type="entry name" value="HATPase_c"/>
    <property type="match status" value="1"/>
</dbReference>
<dbReference type="InterPro" id="IPR004358">
    <property type="entry name" value="Sig_transdc_His_kin-like_C"/>
</dbReference>
<evidence type="ECO:0000256" key="2">
    <source>
        <dbReference type="ARBA" id="ARBA00012438"/>
    </source>
</evidence>
<feature type="domain" description="PAS" evidence="11">
    <location>
        <begin position="548"/>
        <end position="605"/>
    </location>
</feature>
<feature type="domain" description="PAS" evidence="11">
    <location>
        <begin position="1046"/>
        <end position="1116"/>
    </location>
</feature>
<dbReference type="PRINTS" id="PR00344">
    <property type="entry name" value="BCTRLSENSOR"/>
</dbReference>
<feature type="domain" description="Response regulatory" evidence="10">
    <location>
        <begin position="6"/>
        <end position="124"/>
    </location>
</feature>
<dbReference type="InterPro" id="IPR003661">
    <property type="entry name" value="HisK_dim/P_dom"/>
</dbReference>
<dbReference type="Gene3D" id="3.30.450.20">
    <property type="entry name" value="PAS domain"/>
    <property type="match status" value="8"/>
</dbReference>
<evidence type="ECO:0000256" key="4">
    <source>
        <dbReference type="ARBA" id="ARBA00022679"/>
    </source>
</evidence>
<dbReference type="Pfam" id="PF00512">
    <property type="entry name" value="HisKA"/>
    <property type="match status" value="1"/>
</dbReference>
<keyword evidence="14" id="KW-1185">Reference proteome</keyword>
<evidence type="ECO:0000259" key="9">
    <source>
        <dbReference type="PROSITE" id="PS50109"/>
    </source>
</evidence>
<dbReference type="SMART" id="SM00388">
    <property type="entry name" value="HisKA"/>
    <property type="match status" value="1"/>
</dbReference>
<gene>
    <name evidence="13" type="ORF">ACE1CC_18575</name>
</gene>
<keyword evidence="4" id="KW-0808">Transferase</keyword>
<dbReference type="InterPro" id="IPR011006">
    <property type="entry name" value="CheY-like_superfamily"/>
</dbReference>